<dbReference type="PRINTS" id="PR01727">
    <property type="entry name" value="DNABINDINGHU"/>
</dbReference>
<evidence type="ECO:0000256" key="1">
    <source>
        <dbReference type="ARBA" id="ARBA00018329"/>
    </source>
</evidence>
<reference evidence="6" key="1">
    <citation type="submission" date="2018-05" db="EMBL/GenBank/DDBJ databases">
        <authorList>
            <person name="Lanie J.A."/>
            <person name="Ng W.-L."/>
            <person name="Kazmierczak K.M."/>
            <person name="Andrzejewski T.M."/>
            <person name="Davidsen T.M."/>
            <person name="Wayne K.J."/>
            <person name="Tettelin H."/>
            <person name="Glass J.I."/>
            <person name="Rusch D."/>
            <person name="Podicherti R."/>
            <person name="Tsui H.-C.T."/>
            <person name="Winkler M.E."/>
        </authorList>
    </citation>
    <scope>NUCLEOTIDE SEQUENCE</scope>
</reference>
<dbReference type="SMART" id="SM00411">
    <property type="entry name" value="BHL"/>
    <property type="match status" value="1"/>
</dbReference>
<evidence type="ECO:0000256" key="4">
    <source>
        <dbReference type="ARBA" id="ARBA00023163"/>
    </source>
</evidence>
<dbReference type="GO" id="GO:0006417">
    <property type="term" value="P:regulation of translation"/>
    <property type="evidence" value="ECO:0007669"/>
    <property type="project" value="UniProtKB-KW"/>
</dbReference>
<dbReference type="Gene3D" id="4.10.520.10">
    <property type="entry name" value="IHF-like DNA-binding proteins"/>
    <property type="match status" value="1"/>
</dbReference>
<dbReference type="PANTHER" id="PTHR33175">
    <property type="entry name" value="DNA-BINDING PROTEIN HU"/>
    <property type="match status" value="1"/>
</dbReference>
<proteinExistence type="predicted"/>
<dbReference type="GO" id="GO:0006355">
    <property type="term" value="P:regulation of DNA-templated transcription"/>
    <property type="evidence" value="ECO:0007669"/>
    <property type="project" value="InterPro"/>
</dbReference>
<dbReference type="Pfam" id="PF00216">
    <property type="entry name" value="Bac_DNA_binding"/>
    <property type="match status" value="1"/>
</dbReference>
<dbReference type="SUPFAM" id="SSF47729">
    <property type="entry name" value="IHF-like DNA-binding proteins"/>
    <property type="match status" value="1"/>
</dbReference>
<gene>
    <name evidence="6" type="ORF">METZ01_LOCUS335912</name>
</gene>
<dbReference type="PANTHER" id="PTHR33175:SF2">
    <property type="entry name" value="INTEGRATION HOST FACTOR SUBUNIT ALPHA"/>
    <property type="match status" value="1"/>
</dbReference>
<evidence type="ECO:0000313" key="6">
    <source>
        <dbReference type="EMBL" id="SVC83058.1"/>
    </source>
</evidence>
<evidence type="ECO:0000256" key="2">
    <source>
        <dbReference type="ARBA" id="ARBA00022845"/>
    </source>
</evidence>
<dbReference type="GO" id="GO:0006310">
    <property type="term" value="P:DNA recombination"/>
    <property type="evidence" value="ECO:0007669"/>
    <property type="project" value="UniProtKB-KW"/>
</dbReference>
<organism evidence="6">
    <name type="scientific">marine metagenome</name>
    <dbReference type="NCBI Taxonomy" id="408172"/>
    <lineage>
        <taxon>unclassified sequences</taxon>
        <taxon>metagenomes</taxon>
        <taxon>ecological metagenomes</taxon>
    </lineage>
</organism>
<evidence type="ECO:0000256" key="5">
    <source>
        <dbReference type="ARBA" id="ARBA00023172"/>
    </source>
</evidence>
<dbReference type="EMBL" id="UINC01113445">
    <property type="protein sequence ID" value="SVC83058.1"/>
    <property type="molecule type" value="Genomic_DNA"/>
</dbReference>
<dbReference type="GO" id="GO:0009893">
    <property type="term" value="P:positive regulation of metabolic process"/>
    <property type="evidence" value="ECO:0007669"/>
    <property type="project" value="UniProtKB-ARBA"/>
</dbReference>
<name>A0A382QDN3_9ZZZZ</name>
<protein>
    <recommendedName>
        <fullName evidence="1">Integration host factor subunit alpha</fullName>
    </recommendedName>
</protein>
<keyword evidence="2" id="KW-0810">Translation regulation</keyword>
<dbReference type="InterPro" id="IPR005684">
    <property type="entry name" value="IHF_alpha"/>
</dbReference>
<dbReference type="GO" id="GO:0005829">
    <property type="term" value="C:cytosol"/>
    <property type="evidence" value="ECO:0007669"/>
    <property type="project" value="TreeGrafter"/>
</dbReference>
<dbReference type="AlphaFoldDB" id="A0A382QDN3"/>
<sequence>EGVTESMNKADLNGTLVKADIVDQVYEKVGFTRQEAAQAVEVLFNEIKSELARGNNVRISRFASFILREKKARNARNPKTGETIRIRSRTVLTFKPSKQLLDSTNQSSFDETSDS</sequence>
<dbReference type="InterPro" id="IPR010992">
    <property type="entry name" value="IHF-like_DNA-bd_dom_sf"/>
</dbReference>
<dbReference type="GO" id="GO:0003677">
    <property type="term" value="F:DNA binding"/>
    <property type="evidence" value="ECO:0007669"/>
    <property type="project" value="InterPro"/>
</dbReference>
<accession>A0A382QDN3</accession>
<keyword evidence="5" id="KW-0233">DNA recombination</keyword>
<dbReference type="GO" id="GO:0030527">
    <property type="term" value="F:structural constituent of chromatin"/>
    <property type="evidence" value="ECO:0007669"/>
    <property type="project" value="InterPro"/>
</dbReference>
<dbReference type="InterPro" id="IPR000119">
    <property type="entry name" value="Hist_DNA-bd"/>
</dbReference>
<dbReference type="CDD" id="cd13835">
    <property type="entry name" value="IHF_A"/>
    <property type="match status" value="1"/>
</dbReference>
<keyword evidence="4" id="KW-0804">Transcription</keyword>
<feature type="non-terminal residue" evidence="6">
    <location>
        <position position="1"/>
    </location>
</feature>
<keyword evidence="3" id="KW-0805">Transcription regulation</keyword>
<evidence type="ECO:0000256" key="3">
    <source>
        <dbReference type="ARBA" id="ARBA00023015"/>
    </source>
</evidence>